<accession>Q1IXG1</accession>
<reference evidence="2" key="1">
    <citation type="submission" date="2006-04" db="EMBL/GenBank/DDBJ databases">
        <title>Complete sequence of chromosome of Deinococcus geothermalis DSM 11300.</title>
        <authorList>
            <consortium name="US DOE Joint Genome Institute"/>
            <person name="Copeland A."/>
            <person name="Lucas S."/>
            <person name="Lapidus A."/>
            <person name="Barry K."/>
            <person name="Detter J.C."/>
            <person name="Glavina del Rio T."/>
            <person name="Hammon N."/>
            <person name="Israni S."/>
            <person name="Dalin E."/>
            <person name="Tice H."/>
            <person name="Pitluck S."/>
            <person name="Brettin T."/>
            <person name="Bruce D."/>
            <person name="Han C."/>
            <person name="Tapia R."/>
            <person name="Saunders E."/>
            <person name="Gilna P."/>
            <person name="Schmutz J."/>
            <person name="Larimer F."/>
            <person name="Land M."/>
            <person name="Hauser L."/>
            <person name="Kyrpides N."/>
            <person name="Kim E."/>
            <person name="Daly M.J."/>
            <person name="Fredrickson J.K."/>
            <person name="Makarova K.S."/>
            <person name="Gaidamakova E.K."/>
            <person name="Zhai M."/>
            <person name="Richardson P."/>
        </authorList>
    </citation>
    <scope>NUCLEOTIDE SEQUENCE</scope>
    <source>
        <strain evidence="2">DSM 11300</strain>
    </source>
</reference>
<dbReference type="Proteomes" id="UP000002431">
    <property type="component" value="Chromosome"/>
</dbReference>
<protein>
    <submittedName>
        <fullName evidence="2">Uncharacterized protein</fullName>
    </submittedName>
</protein>
<gene>
    <name evidence="2" type="ordered locus">Dgeo_1778</name>
</gene>
<evidence type="ECO:0000256" key="1">
    <source>
        <dbReference type="SAM" id="Coils"/>
    </source>
</evidence>
<organism evidence="2 3">
    <name type="scientific">Deinococcus geothermalis (strain DSM 11300 / CIP 105573 / AG-3a)</name>
    <dbReference type="NCBI Taxonomy" id="319795"/>
    <lineage>
        <taxon>Bacteria</taxon>
        <taxon>Thermotogati</taxon>
        <taxon>Deinococcota</taxon>
        <taxon>Deinococci</taxon>
        <taxon>Deinococcales</taxon>
        <taxon>Deinococcaceae</taxon>
        <taxon>Deinococcus</taxon>
    </lineage>
</organism>
<sequence>MLTGLLCGCQDREARAENARLAARVTALERQVKMLAAAQKTDGIVEQAAAQNCADDLARFLETLRQDNGHYPSMRMVRLPDSCIDLRVEWSVLKPGAYAFEVTGPSGRTLVRQHGP</sequence>
<evidence type="ECO:0000313" key="3">
    <source>
        <dbReference type="Proteomes" id="UP000002431"/>
    </source>
</evidence>
<dbReference type="EMBL" id="CP000359">
    <property type="protein sequence ID" value="ABF46073.1"/>
    <property type="molecule type" value="Genomic_DNA"/>
</dbReference>
<evidence type="ECO:0000313" key="2">
    <source>
        <dbReference type="EMBL" id="ABF46073.1"/>
    </source>
</evidence>
<keyword evidence="1" id="KW-0175">Coiled coil</keyword>
<dbReference type="HOGENOM" id="CLU_153749_0_0_0"/>
<keyword evidence="3" id="KW-1185">Reference proteome</keyword>
<dbReference type="KEGG" id="dge:Dgeo_1778"/>
<dbReference type="AlphaFoldDB" id="Q1IXG1"/>
<proteinExistence type="predicted"/>
<feature type="coiled-coil region" evidence="1">
    <location>
        <begin position="11"/>
        <end position="38"/>
    </location>
</feature>
<name>Q1IXG1_DEIGD</name>
<dbReference type="STRING" id="319795.Dgeo_1778"/>